<name>A0A6I4MEC2_9ACTN</name>
<dbReference type="InterPro" id="IPR011251">
    <property type="entry name" value="Luciferase-like_dom"/>
</dbReference>
<feature type="domain" description="Luciferase-like" evidence="2">
    <location>
        <begin position="28"/>
        <end position="263"/>
    </location>
</feature>
<reference evidence="3" key="1">
    <citation type="submission" date="2019-12" db="EMBL/GenBank/DDBJ databases">
        <title>Actinomadura physcomitrii sp. nov., a novel actinomycete isolated from moss [Physcomitrium sphaericum (Ludw) Fuernr].</title>
        <authorList>
            <person name="Zhuang X."/>
        </authorList>
    </citation>
    <scope>NUCLEOTIDE SEQUENCE [LARGE SCALE GENOMIC DNA]</scope>
    <source>
        <strain evidence="3">LD22</strain>
    </source>
</reference>
<dbReference type="EMBL" id="WBMS02000018">
    <property type="protein sequence ID" value="MWA03230.1"/>
    <property type="molecule type" value="Genomic_DNA"/>
</dbReference>
<evidence type="ECO:0000313" key="3">
    <source>
        <dbReference type="EMBL" id="MWA03230.1"/>
    </source>
</evidence>
<protein>
    <submittedName>
        <fullName evidence="3">TIGR03620 family F420-dependent LLM class oxidoreductase</fullName>
    </submittedName>
</protein>
<dbReference type="PANTHER" id="PTHR43244">
    <property type="match status" value="1"/>
</dbReference>
<keyword evidence="1" id="KW-0560">Oxidoreductase</keyword>
<dbReference type="PANTHER" id="PTHR43244:SF1">
    <property type="entry name" value="5,10-METHYLENETETRAHYDROMETHANOPTERIN REDUCTASE"/>
    <property type="match status" value="1"/>
</dbReference>
<evidence type="ECO:0000256" key="1">
    <source>
        <dbReference type="ARBA" id="ARBA00023002"/>
    </source>
</evidence>
<gene>
    <name evidence="3" type="ORF">F8568_023200</name>
</gene>
<dbReference type="GO" id="GO:0016705">
    <property type="term" value="F:oxidoreductase activity, acting on paired donors, with incorporation or reduction of molecular oxygen"/>
    <property type="evidence" value="ECO:0007669"/>
    <property type="project" value="InterPro"/>
</dbReference>
<dbReference type="InterPro" id="IPR019922">
    <property type="entry name" value="Lucif-like_OxRdatse_MSMEG_4141"/>
</dbReference>
<dbReference type="Gene3D" id="3.20.20.30">
    <property type="entry name" value="Luciferase-like domain"/>
    <property type="match status" value="1"/>
</dbReference>
<dbReference type="InterPro" id="IPR050564">
    <property type="entry name" value="F420-G6PD/mer"/>
</dbReference>
<evidence type="ECO:0000259" key="2">
    <source>
        <dbReference type="Pfam" id="PF00296"/>
    </source>
</evidence>
<organism evidence="3 4">
    <name type="scientific">Actinomadura physcomitrii</name>
    <dbReference type="NCBI Taxonomy" id="2650748"/>
    <lineage>
        <taxon>Bacteria</taxon>
        <taxon>Bacillati</taxon>
        <taxon>Actinomycetota</taxon>
        <taxon>Actinomycetes</taxon>
        <taxon>Streptosporangiales</taxon>
        <taxon>Thermomonosporaceae</taxon>
        <taxon>Actinomadura</taxon>
    </lineage>
</organism>
<dbReference type="InterPro" id="IPR036661">
    <property type="entry name" value="Luciferase-like_sf"/>
</dbReference>
<comment type="caution">
    <text evidence="3">The sequence shown here is derived from an EMBL/GenBank/DDBJ whole genome shotgun (WGS) entry which is preliminary data.</text>
</comment>
<evidence type="ECO:0000313" key="4">
    <source>
        <dbReference type="Proteomes" id="UP000462055"/>
    </source>
</evidence>
<sequence length="289" mass="30554">METEMARPMAPWGVYTSHARLAAPGGDRAARELEELGFGALWIANCRGRLDAVEPALAASRSLQVGTAVLSVWDLDADAAAAEFHRLDTAYPGRFTLGAGVSHAPLVEGAGGRYERPFTRMRAFLDGLDAPPAPVPADRRMIGANGPKMITLAGERTAGALTYLVTPDHTLAHRERLGPAPILVAEQKVVLDEKPDSARATARAHLAVYLTLPNYVNNLLRMGFGAGDLAGGGSDGLVDALVAWGSPEEVVRRAGLHRDAGADQVALHVLTGQEGPQLAEWRRLGPALG</sequence>
<accession>A0A6I4MEC2</accession>
<dbReference type="Proteomes" id="UP000462055">
    <property type="component" value="Unassembled WGS sequence"/>
</dbReference>
<dbReference type="AlphaFoldDB" id="A0A6I4MEC2"/>
<dbReference type="Pfam" id="PF00296">
    <property type="entry name" value="Bac_luciferase"/>
    <property type="match status" value="1"/>
</dbReference>
<proteinExistence type="predicted"/>
<dbReference type="NCBIfam" id="TIGR03620">
    <property type="entry name" value="F420_MSMEG_4141"/>
    <property type="match status" value="1"/>
</dbReference>
<keyword evidence="4" id="KW-1185">Reference proteome</keyword>
<dbReference type="SUPFAM" id="SSF51679">
    <property type="entry name" value="Bacterial luciferase-like"/>
    <property type="match status" value="1"/>
</dbReference>